<reference evidence="1" key="1">
    <citation type="journal article" date="2014" name="Front. Microbiol.">
        <title>High frequency of phylogenetically diverse reductive dehalogenase-homologous genes in deep subseafloor sedimentary metagenomes.</title>
        <authorList>
            <person name="Kawai M."/>
            <person name="Futagami T."/>
            <person name="Toyoda A."/>
            <person name="Takaki Y."/>
            <person name="Nishi S."/>
            <person name="Hori S."/>
            <person name="Arai W."/>
            <person name="Tsubouchi T."/>
            <person name="Morono Y."/>
            <person name="Uchiyama I."/>
            <person name="Ito T."/>
            <person name="Fujiyama A."/>
            <person name="Inagaki F."/>
            <person name="Takami H."/>
        </authorList>
    </citation>
    <scope>NUCLEOTIDE SEQUENCE</scope>
    <source>
        <strain evidence="1">Expedition CK06-06</strain>
    </source>
</reference>
<dbReference type="AlphaFoldDB" id="X1VLH8"/>
<gene>
    <name evidence="1" type="ORF">S12H4_63219</name>
</gene>
<protein>
    <submittedName>
        <fullName evidence="1">Uncharacterized protein</fullName>
    </submittedName>
</protein>
<name>X1VLH8_9ZZZZ</name>
<organism evidence="1">
    <name type="scientific">marine sediment metagenome</name>
    <dbReference type="NCBI Taxonomy" id="412755"/>
    <lineage>
        <taxon>unclassified sequences</taxon>
        <taxon>metagenomes</taxon>
        <taxon>ecological metagenomes</taxon>
    </lineage>
</organism>
<comment type="caution">
    <text evidence="1">The sequence shown here is derived from an EMBL/GenBank/DDBJ whole genome shotgun (WGS) entry which is preliminary data.</text>
</comment>
<sequence>GRCPYLIKGDIDLMDGELTRVCMNCQSYYPDRLDEATEFGICLNDSDFEP</sequence>
<dbReference type="EMBL" id="BARW01042858">
    <property type="protein sequence ID" value="GAJ16676.1"/>
    <property type="molecule type" value="Genomic_DNA"/>
</dbReference>
<feature type="non-terminal residue" evidence="1">
    <location>
        <position position="50"/>
    </location>
</feature>
<accession>X1VLH8</accession>
<evidence type="ECO:0000313" key="1">
    <source>
        <dbReference type="EMBL" id="GAJ16676.1"/>
    </source>
</evidence>
<proteinExistence type="predicted"/>
<feature type="non-terminal residue" evidence="1">
    <location>
        <position position="1"/>
    </location>
</feature>